<reference evidence="3" key="1">
    <citation type="submission" date="2019-03" db="EMBL/GenBank/DDBJ databases">
        <title>Lake Tanganyika Metagenome-Assembled Genomes (MAGs).</title>
        <authorList>
            <person name="Tran P."/>
        </authorList>
    </citation>
    <scope>NUCLEOTIDE SEQUENCE</scope>
    <source>
        <strain evidence="3">K_DeepCast_65m_m2_066</strain>
    </source>
</reference>
<gene>
    <name evidence="3" type="ORF">FJZ47_20985</name>
</gene>
<name>A0A937W416_UNCTE</name>
<dbReference type="Pfam" id="PF02371">
    <property type="entry name" value="Transposase_20"/>
    <property type="match status" value="1"/>
</dbReference>
<dbReference type="PANTHER" id="PTHR33055">
    <property type="entry name" value="TRANSPOSASE FOR INSERTION SEQUENCE ELEMENT IS1111A"/>
    <property type="match status" value="1"/>
</dbReference>
<evidence type="ECO:0000313" key="3">
    <source>
        <dbReference type="EMBL" id="MBM3226247.1"/>
    </source>
</evidence>
<sequence>MIRAIVAGERAPHALAALRHDRWQNDAHAMAWTLTGTWRDAPGCVLRHALARCAVSTAQLRACAAAIARPFPVITPHVAPEPAAPRAVESPTPPRRPPHAPRNTAPAVTVRAHILRMPGVDWVAVHGIREALAPTMLAAIGTEMRPWADAQPCCSWLGWAPQQDISGGKVLQSRTLQHRHRATQACRMAAQSVSRSRCVLGAFSRRLTGRLGPAQALVATAHTMARTVSPLRKDRVPYHDIGAGESEQRVRARAMPYLQKKAAKLGYTLSPA</sequence>
<organism evidence="3 4">
    <name type="scientific">Tectimicrobiota bacterium</name>
    <dbReference type="NCBI Taxonomy" id="2528274"/>
    <lineage>
        <taxon>Bacteria</taxon>
        <taxon>Pseudomonadati</taxon>
        <taxon>Nitrospinota/Tectimicrobiota group</taxon>
        <taxon>Candidatus Tectimicrobiota</taxon>
    </lineage>
</organism>
<evidence type="ECO:0000313" key="4">
    <source>
        <dbReference type="Proteomes" id="UP000712673"/>
    </source>
</evidence>
<dbReference type="GO" id="GO:0003677">
    <property type="term" value="F:DNA binding"/>
    <property type="evidence" value="ECO:0007669"/>
    <property type="project" value="InterPro"/>
</dbReference>
<feature type="domain" description="Transposase IS116/IS110/IS902 C-terminal" evidence="2">
    <location>
        <begin position="125"/>
        <end position="196"/>
    </location>
</feature>
<comment type="caution">
    <text evidence="3">The sequence shown here is derived from an EMBL/GenBank/DDBJ whole genome shotgun (WGS) entry which is preliminary data.</text>
</comment>
<evidence type="ECO:0000259" key="2">
    <source>
        <dbReference type="Pfam" id="PF02371"/>
    </source>
</evidence>
<dbReference type="PANTHER" id="PTHR33055:SF13">
    <property type="entry name" value="TRANSPOSASE"/>
    <property type="match status" value="1"/>
</dbReference>
<dbReference type="GO" id="GO:0004803">
    <property type="term" value="F:transposase activity"/>
    <property type="evidence" value="ECO:0007669"/>
    <property type="project" value="InterPro"/>
</dbReference>
<dbReference type="AlphaFoldDB" id="A0A937W416"/>
<accession>A0A937W416</accession>
<feature type="region of interest" description="Disordered" evidence="1">
    <location>
        <begin position="82"/>
        <end position="104"/>
    </location>
</feature>
<dbReference type="InterPro" id="IPR003346">
    <property type="entry name" value="Transposase_20"/>
</dbReference>
<protein>
    <submittedName>
        <fullName evidence="3">IS110 family transposase</fullName>
    </submittedName>
</protein>
<dbReference type="EMBL" id="VGLS01000839">
    <property type="protein sequence ID" value="MBM3226247.1"/>
    <property type="molecule type" value="Genomic_DNA"/>
</dbReference>
<evidence type="ECO:0000256" key="1">
    <source>
        <dbReference type="SAM" id="MobiDB-lite"/>
    </source>
</evidence>
<dbReference type="InterPro" id="IPR047650">
    <property type="entry name" value="Transpos_IS110"/>
</dbReference>
<dbReference type="Proteomes" id="UP000712673">
    <property type="component" value="Unassembled WGS sequence"/>
</dbReference>
<proteinExistence type="predicted"/>
<dbReference type="GO" id="GO:0006313">
    <property type="term" value="P:DNA transposition"/>
    <property type="evidence" value="ECO:0007669"/>
    <property type="project" value="InterPro"/>
</dbReference>